<dbReference type="GO" id="GO:0005737">
    <property type="term" value="C:cytoplasm"/>
    <property type="evidence" value="ECO:0007669"/>
    <property type="project" value="TreeGrafter"/>
</dbReference>
<evidence type="ECO:0000256" key="1">
    <source>
        <dbReference type="SAM" id="MobiDB-lite"/>
    </source>
</evidence>
<feature type="compositionally biased region" description="Polar residues" evidence="1">
    <location>
        <begin position="228"/>
        <end position="239"/>
    </location>
</feature>
<feature type="region of interest" description="Disordered" evidence="1">
    <location>
        <begin position="95"/>
        <end position="122"/>
    </location>
</feature>
<feature type="region of interest" description="Disordered" evidence="1">
    <location>
        <begin position="1"/>
        <end position="28"/>
    </location>
</feature>
<feature type="compositionally biased region" description="Basic and acidic residues" evidence="1">
    <location>
        <begin position="541"/>
        <end position="577"/>
    </location>
</feature>
<dbReference type="PANTHER" id="PTHR12112:SF39">
    <property type="entry name" value="EG:152A3.5 PROTEIN (FBGN0003116_PN PROTEIN)"/>
    <property type="match status" value="1"/>
</dbReference>
<dbReference type="EMBL" id="JAIWQS010000010">
    <property type="protein sequence ID" value="KAJ8752038.1"/>
    <property type="molecule type" value="Genomic_DNA"/>
</dbReference>
<dbReference type="Proteomes" id="UP001159364">
    <property type="component" value="Linkage Group LG10"/>
</dbReference>
<name>A0AAV8SIJ4_9ROSI</name>
<evidence type="ECO:0000313" key="3">
    <source>
        <dbReference type="Proteomes" id="UP001159364"/>
    </source>
</evidence>
<dbReference type="Gene3D" id="3.90.1640.10">
    <property type="entry name" value="inorganic pyrophosphatase (n-terminal core)"/>
    <property type="match status" value="1"/>
</dbReference>
<accession>A0AAV8SIJ4</accession>
<dbReference type="AlphaFoldDB" id="A0AAV8SIJ4"/>
<proteinExistence type="predicted"/>
<sequence length="616" mass="68099">MMEMRFNRVSSRESSLLQQKKLTEPRRSLRADHAPDLTDFMNDMFFGALNSDAKAYNLTGHALDGDEESFDQSTRSNNSRLTQEWLNEARRMVASSPARADMTPARLAGSPRFNGGIPGRLSTSSIEIKDHLSRSARRNRALDGLSEEILTRTVNHSRSNSSDVKTKSPSEAFPVSQVHNWVSDVLNPSSSTLPPDPINPCQGNNLFHEPTAPPLPPRSSIHRKSRFQTDTQSSPTSQGIPVPPRRNFKSAADSQLLSPPKNLVESAHRRSISKSTCSMEKIAPNSNANGWQKEGDGQTHLSLNSFLKEQRTKIGSIMNNEIQTKAKIILPGPSNSTSSMVAAICYACWLNNKFIKKKGKSEGDEEGSVVLPVMNIRRSKMWKQRQAAWLFHHVGLDATSLLFADEVDLESLLITGRLTVLVVGQDILKNNAEAGSMCTTLTDNYCEDAYDLLQTPELKKLLLSGILLDTHNLGASNKPTTRDSEAVQLLQVGLAPNYRTALFEQLVKDRRDSSFFEALRRNYGRPPSDSNRESIGQMENRVTERRSISTSPHEDGRHNPDQNSHEKVGTVKRDAPKSAKQTSASAPTAVPVQAAPDASKGKNKFFLAKIFGFGSK</sequence>
<comment type="caution">
    <text evidence="2">The sequence shown here is derived from an EMBL/GenBank/DDBJ whole genome shotgun (WGS) entry which is preliminary data.</text>
</comment>
<feature type="region of interest" description="Disordered" evidence="1">
    <location>
        <begin position="186"/>
        <end position="297"/>
    </location>
</feature>
<reference evidence="2 3" key="1">
    <citation type="submission" date="2021-09" db="EMBL/GenBank/DDBJ databases">
        <title>Genomic insights and catalytic innovation underlie evolution of tropane alkaloids biosynthesis.</title>
        <authorList>
            <person name="Wang Y.-J."/>
            <person name="Tian T."/>
            <person name="Huang J.-P."/>
            <person name="Huang S.-X."/>
        </authorList>
    </citation>
    <scope>NUCLEOTIDE SEQUENCE [LARGE SCALE GENOMIC DNA]</scope>
    <source>
        <strain evidence="2">KIB-2018</strain>
        <tissue evidence="2">Leaf</tissue>
    </source>
</reference>
<dbReference type="PANTHER" id="PTHR12112">
    <property type="entry name" value="BNIP - RELATED"/>
    <property type="match status" value="1"/>
</dbReference>
<evidence type="ECO:0000313" key="2">
    <source>
        <dbReference type="EMBL" id="KAJ8752038.1"/>
    </source>
</evidence>
<feature type="region of interest" description="Disordered" evidence="1">
    <location>
        <begin position="518"/>
        <end position="601"/>
    </location>
</feature>
<gene>
    <name evidence="2" type="ORF">K2173_001064</name>
</gene>
<keyword evidence="3" id="KW-1185">Reference proteome</keyword>
<organism evidence="2 3">
    <name type="scientific">Erythroxylum novogranatense</name>
    <dbReference type="NCBI Taxonomy" id="1862640"/>
    <lineage>
        <taxon>Eukaryota</taxon>
        <taxon>Viridiplantae</taxon>
        <taxon>Streptophyta</taxon>
        <taxon>Embryophyta</taxon>
        <taxon>Tracheophyta</taxon>
        <taxon>Spermatophyta</taxon>
        <taxon>Magnoliopsida</taxon>
        <taxon>eudicotyledons</taxon>
        <taxon>Gunneridae</taxon>
        <taxon>Pentapetalae</taxon>
        <taxon>rosids</taxon>
        <taxon>fabids</taxon>
        <taxon>Malpighiales</taxon>
        <taxon>Erythroxylaceae</taxon>
        <taxon>Erythroxylum</taxon>
    </lineage>
</organism>
<feature type="compositionally biased region" description="Polar residues" evidence="1">
    <location>
        <begin position="273"/>
        <end position="290"/>
    </location>
</feature>
<dbReference type="GO" id="GO:0004309">
    <property type="term" value="F:exopolyphosphatase activity"/>
    <property type="evidence" value="ECO:0007669"/>
    <property type="project" value="TreeGrafter"/>
</dbReference>
<feature type="compositionally biased region" description="Polar residues" evidence="1">
    <location>
        <begin position="8"/>
        <end position="20"/>
    </location>
</feature>
<protein>
    <submittedName>
        <fullName evidence="2">Uncharacterized protein</fullName>
    </submittedName>
</protein>